<proteinExistence type="predicted"/>
<name>A0A382G6D4_9ZZZZ</name>
<dbReference type="AlphaFoldDB" id="A0A382G6D4"/>
<accession>A0A382G6D4</accession>
<organism evidence="1">
    <name type="scientific">marine metagenome</name>
    <dbReference type="NCBI Taxonomy" id="408172"/>
    <lineage>
        <taxon>unclassified sequences</taxon>
        <taxon>metagenomes</taxon>
        <taxon>ecological metagenomes</taxon>
    </lineage>
</organism>
<evidence type="ECO:0000313" key="1">
    <source>
        <dbReference type="EMBL" id="SVB70846.1"/>
    </source>
</evidence>
<reference evidence="1" key="1">
    <citation type="submission" date="2018-05" db="EMBL/GenBank/DDBJ databases">
        <authorList>
            <person name="Lanie J.A."/>
            <person name="Ng W.-L."/>
            <person name="Kazmierczak K.M."/>
            <person name="Andrzejewski T.M."/>
            <person name="Davidsen T.M."/>
            <person name="Wayne K.J."/>
            <person name="Tettelin H."/>
            <person name="Glass J.I."/>
            <person name="Rusch D."/>
            <person name="Podicherti R."/>
            <person name="Tsui H.-C.T."/>
            <person name="Winkler M.E."/>
        </authorList>
    </citation>
    <scope>NUCLEOTIDE SEQUENCE</scope>
</reference>
<dbReference type="EMBL" id="UINC01053839">
    <property type="protein sequence ID" value="SVB70846.1"/>
    <property type="molecule type" value="Genomic_DNA"/>
</dbReference>
<sequence length="343" mass="40178">MRILYQKLVRDLSSHTDDHGDDVLSVFYDLNCNPITFDFAYFLVGAEVFAKQNGKSKLFIWFVQKNKDFIKDEEYLKHVDEDSQNWRFNNILLPIACMHAAYTGFGILPQGTSVNKYIKEDLIYPEGFGENYSPRFNYKDLKDSMELSSFRGLQTSLQGQKYINSWKNHAEIDLPIVSITLRNYGFDPSRNSNVKEWVKFADWVSQRGYTPVFIPDVDACWEPDDALGSHLVFTDACWNLEIRMAFYNSCFVSFFYSNGVGSLAMLNKNIRCIAMNPIIEDSLWAYGDRDTHYGLKPDQRRYDFAEPFQWFSWKRDSFENIKSEFLEFEKQFSDELSQEQNAD</sequence>
<gene>
    <name evidence="1" type="ORF">METZ01_LOCUS223700</name>
</gene>
<protein>
    <submittedName>
        <fullName evidence="1">Uncharacterized protein</fullName>
    </submittedName>
</protein>